<dbReference type="PANTHER" id="PTHR43691">
    <property type="entry name" value="URIDINE PHOSPHORYLASE"/>
    <property type="match status" value="1"/>
</dbReference>
<dbReference type="NCBIfam" id="NF004489">
    <property type="entry name" value="PRK05819.1"/>
    <property type="match status" value="1"/>
</dbReference>
<feature type="binding site" description="in other chain" evidence="5">
    <location>
        <begin position="87"/>
        <end position="90"/>
    </location>
    <ligand>
        <name>phosphate</name>
        <dbReference type="ChEBI" id="CHEBI:43474"/>
        <note>ligand shared between dimeric partners</note>
    </ligand>
</feature>
<dbReference type="SUPFAM" id="SSF53167">
    <property type="entry name" value="Purine and uridine phosphorylases"/>
    <property type="match status" value="1"/>
</dbReference>
<evidence type="ECO:0000259" key="6">
    <source>
        <dbReference type="Pfam" id="PF01048"/>
    </source>
</evidence>
<feature type="binding site" evidence="5">
    <location>
        <position position="4"/>
    </location>
    <ligand>
        <name>a purine D-ribonucleoside</name>
        <dbReference type="ChEBI" id="CHEBI:142355"/>
        <note>ligand shared between dimeric partners</note>
    </ligand>
</feature>
<organism evidence="7 8">
    <name type="scientific">Pseudoroseicyclus aestuarii</name>
    <dbReference type="NCBI Taxonomy" id="1795041"/>
    <lineage>
        <taxon>Bacteria</taxon>
        <taxon>Pseudomonadati</taxon>
        <taxon>Pseudomonadota</taxon>
        <taxon>Alphaproteobacteria</taxon>
        <taxon>Rhodobacterales</taxon>
        <taxon>Paracoccaceae</taxon>
        <taxon>Pseudoroseicyclus</taxon>
    </lineage>
</organism>
<dbReference type="PROSITE" id="PS01232">
    <property type="entry name" value="PNP_UDP_1"/>
    <property type="match status" value="1"/>
</dbReference>
<protein>
    <recommendedName>
        <fullName evidence="5">Purine nucleoside phosphorylase DeoD-type</fullName>
        <shortName evidence="5">PNP</shortName>
        <ecNumber evidence="5">2.4.2.1</ecNumber>
    </recommendedName>
</protein>
<feature type="binding site" evidence="5">
    <location>
        <position position="43"/>
    </location>
    <ligand>
        <name>phosphate</name>
        <dbReference type="ChEBI" id="CHEBI:43474"/>
        <note>ligand shared between dimeric partners</note>
    </ligand>
</feature>
<dbReference type="EC" id="2.4.2.1" evidence="5"/>
<feature type="binding site" description="in other chain" evidence="5">
    <location>
        <begin position="179"/>
        <end position="181"/>
    </location>
    <ligand>
        <name>a purine D-ribonucleoside</name>
        <dbReference type="ChEBI" id="CHEBI:142355"/>
        <note>ligand shared between dimeric partners</note>
    </ligand>
</feature>
<accession>A0A318STG2</accession>
<dbReference type="GO" id="GO:0004731">
    <property type="term" value="F:purine-nucleoside phosphorylase activity"/>
    <property type="evidence" value="ECO:0007669"/>
    <property type="project" value="UniProtKB-UniRule"/>
</dbReference>
<dbReference type="InterPro" id="IPR018016">
    <property type="entry name" value="Nucleoside_phosphorylase_CS"/>
</dbReference>
<comment type="catalytic activity">
    <reaction evidence="4">
        <text>uridine + phosphate = alpha-D-ribose 1-phosphate + uracil</text>
        <dbReference type="Rhea" id="RHEA:24388"/>
        <dbReference type="ChEBI" id="CHEBI:16704"/>
        <dbReference type="ChEBI" id="CHEBI:17568"/>
        <dbReference type="ChEBI" id="CHEBI:43474"/>
        <dbReference type="ChEBI" id="CHEBI:57720"/>
        <dbReference type="EC" id="2.4.2.3"/>
    </reaction>
</comment>
<dbReference type="InterPro" id="IPR000845">
    <property type="entry name" value="Nucleoside_phosphorylase_d"/>
</dbReference>
<dbReference type="GO" id="GO:0006152">
    <property type="term" value="P:purine nucleoside catabolic process"/>
    <property type="evidence" value="ECO:0007669"/>
    <property type="project" value="TreeGrafter"/>
</dbReference>
<feature type="site" description="Important for catalytic activity" evidence="5">
    <location>
        <position position="217"/>
    </location>
</feature>
<dbReference type="AlphaFoldDB" id="A0A318STG2"/>
<feature type="binding site" description="in other chain" evidence="5">
    <location>
        <begin position="203"/>
        <end position="204"/>
    </location>
    <ligand>
        <name>a purine D-ribonucleoside</name>
        <dbReference type="ChEBI" id="CHEBI:142355"/>
        <note>ligand shared between dimeric partners</note>
    </ligand>
</feature>
<evidence type="ECO:0000256" key="5">
    <source>
        <dbReference type="HAMAP-Rule" id="MF_01627"/>
    </source>
</evidence>
<dbReference type="NCBIfam" id="TIGR00107">
    <property type="entry name" value="deoD"/>
    <property type="match status" value="1"/>
</dbReference>
<feature type="binding site" description="in other chain" evidence="5">
    <location>
        <position position="24"/>
    </location>
    <ligand>
        <name>phosphate</name>
        <dbReference type="ChEBI" id="CHEBI:43474"/>
        <note>ligand shared between dimeric partners</note>
    </ligand>
</feature>
<dbReference type="CDD" id="cd09006">
    <property type="entry name" value="PNP_EcPNPI-like"/>
    <property type="match status" value="1"/>
</dbReference>
<evidence type="ECO:0000256" key="1">
    <source>
        <dbReference type="ARBA" id="ARBA00010456"/>
    </source>
</evidence>
<dbReference type="Proteomes" id="UP000248311">
    <property type="component" value="Unassembled WGS sequence"/>
</dbReference>
<sequence>MTVHISAEPGQIAETVLLPGDPLRAEWAAKRFLTDPILVNRTRGMSGYTGTWQGQRVTIQGSGMGMASLSIYVNELIRDYGAKTIIRIGSCGGMQEKVGLRDLILAMTATSIATPSSAIMREINFAPSADFGLLQAAWQAAQQMPGAVHVGGIYSTDTFYDERRDLTEQLMRHGILGVEMEAAELYTLAARHGARALAVLTVSDHLVTGAALPAEDRERSFEAMVEVALKAAFV</sequence>
<proteinExistence type="inferred from homology"/>
<evidence type="ECO:0000256" key="4">
    <source>
        <dbReference type="ARBA" id="ARBA00048447"/>
    </source>
</evidence>
<dbReference type="InterPro" id="IPR004402">
    <property type="entry name" value="DeoD-type"/>
</dbReference>
<comment type="function">
    <text evidence="5">Catalyzes the reversible phosphorolytic breakdown of the N-glycosidic bond in the beta-(deoxy)ribonucleoside molecules, with the formation of the corresponding free purine bases and pentose-1-phosphate.</text>
</comment>
<comment type="similarity">
    <text evidence="1 5">Belongs to the PNP/UDP phosphorylase family.</text>
</comment>
<comment type="subunit">
    <text evidence="5">Homohexamer; trimer of homodimers.</text>
</comment>
<keyword evidence="3 5" id="KW-0808">Transferase</keyword>
<dbReference type="OrthoDB" id="9782889at2"/>
<evidence type="ECO:0000256" key="2">
    <source>
        <dbReference type="ARBA" id="ARBA00022676"/>
    </source>
</evidence>
<dbReference type="PANTHER" id="PTHR43691:SF11">
    <property type="entry name" value="FI09636P-RELATED"/>
    <property type="match status" value="1"/>
</dbReference>
<dbReference type="InterPro" id="IPR035994">
    <property type="entry name" value="Nucleoside_phosphorylase_sf"/>
</dbReference>
<dbReference type="HAMAP" id="MF_01627">
    <property type="entry name" value="Pur_nucleosid_phosp"/>
    <property type="match status" value="1"/>
</dbReference>
<keyword evidence="2 5" id="KW-0328">Glycosyltransferase</keyword>
<feature type="binding site" description="in other chain" evidence="5">
    <location>
        <position position="20"/>
    </location>
    <ligand>
        <name>phosphate</name>
        <dbReference type="ChEBI" id="CHEBI:43474"/>
        <note>ligand shared between dimeric partners</note>
    </ligand>
</feature>
<evidence type="ECO:0000313" key="8">
    <source>
        <dbReference type="Proteomes" id="UP000248311"/>
    </source>
</evidence>
<dbReference type="GO" id="GO:0005829">
    <property type="term" value="C:cytosol"/>
    <property type="evidence" value="ECO:0007669"/>
    <property type="project" value="TreeGrafter"/>
</dbReference>
<comment type="caution">
    <text evidence="7">The sequence shown here is derived from an EMBL/GenBank/DDBJ whole genome shotgun (WGS) entry which is preliminary data.</text>
</comment>
<dbReference type="Gene3D" id="3.40.50.1580">
    <property type="entry name" value="Nucleoside phosphorylase domain"/>
    <property type="match status" value="1"/>
</dbReference>
<evidence type="ECO:0000256" key="3">
    <source>
        <dbReference type="ARBA" id="ARBA00022679"/>
    </source>
</evidence>
<comment type="catalytic activity">
    <reaction evidence="5">
        <text>a purine 2'-deoxy-D-ribonucleoside + phosphate = a purine nucleobase + 2-deoxy-alpha-D-ribose 1-phosphate</text>
        <dbReference type="Rhea" id="RHEA:36431"/>
        <dbReference type="ChEBI" id="CHEBI:26386"/>
        <dbReference type="ChEBI" id="CHEBI:43474"/>
        <dbReference type="ChEBI" id="CHEBI:57259"/>
        <dbReference type="ChEBI" id="CHEBI:142361"/>
        <dbReference type="EC" id="2.4.2.1"/>
    </reaction>
</comment>
<evidence type="ECO:0000313" key="7">
    <source>
        <dbReference type="EMBL" id="PYE84762.1"/>
    </source>
</evidence>
<gene>
    <name evidence="5" type="primary">deoD</name>
    <name evidence="7" type="ORF">DFP88_102565</name>
</gene>
<feature type="active site" description="Proton donor" evidence="5">
    <location>
        <position position="204"/>
    </location>
</feature>
<reference evidence="7 8" key="1">
    <citation type="submission" date="2018-06" db="EMBL/GenBank/DDBJ databases">
        <title>Genomic Encyclopedia of Type Strains, Phase III (KMG-III): the genomes of soil and plant-associated and newly described type strains.</title>
        <authorList>
            <person name="Whitman W."/>
        </authorList>
    </citation>
    <scope>NUCLEOTIDE SEQUENCE [LARGE SCALE GENOMIC DNA]</scope>
    <source>
        <strain evidence="7 8">CECT 9025</strain>
    </source>
</reference>
<feature type="domain" description="Nucleoside phosphorylase" evidence="6">
    <location>
        <begin position="16"/>
        <end position="225"/>
    </location>
</feature>
<keyword evidence="8" id="KW-1185">Reference proteome</keyword>
<dbReference type="GO" id="GO:0004850">
    <property type="term" value="F:uridine phosphorylase activity"/>
    <property type="evidence" value="ECO:0007669"/>
    <property type="project" value="UniProtKB-EC"/>
</dbReference>
<comment type="catalytic activity">
    <reaction evidence="5">
        <text>a purine D-ribonucleoside + phosphate = a purine nucleobase + alpha-D-ribose 1-phosphate</text>
        <dbReference type="Rhea" id="RHEA:19805"/>
        <dbReference type="ChEBI" id="CHEBI:26386"/>
        <dbReference type="ChEBI" id="CHEBI:43474"/>
        <dbReference type="ChEBI" id="CHEBI:57720"/>
        <dbReference type="ChEBI" id="CHEBI:142355"/>
        <dbReference type="EC" id="2.4.2.1"/>
    </reaction>
</comment>
<name>A0A318STG2_9RHOB</name>
<dbReference type="Pfam" id="PF01048">
    <property type="entry name" value="PNP_UDP_1"/>
    <property type="match status" value="1"/>
</dbReference>
<dbReference type="RefSeq" id="WP_110813819.1">
    <property type="nucleotide sequence ID" value="NZ_QJTE01000002.1"/>
</dbReference>
<dbReference type="EMBL" id="QJTE01000002">
    <property type="protein sequence ID" value="PYE84762.1"/>
    <property type="molecule type" value="Genomic_DNA"/>
</dbReference>